<feature type="transmembrane region" description="Helical" evidence="1">
    <location>
        <begin position="241"/>
        <end position="261"/>
    </location>
</feature>
<evidence type="ECO:0000256" key="1">
    <source>
        <dbReference type="SAM" id="Phobius"/>
    </source>
</evidence>
<dbReference type="InterPro" id="IPR043128">
    <property type="entry name" value="Rev_trsase/Diguanyl_cyclase"/>
</dbReference>
<organism evidence="4 5">
    <name type="scientific">Mycobacterium paragordonae</name>
    <dbReference type="NCBI Taxonomy" id="1389713"/>
    <lineage>
        <taxon>Bacteria</taxon>
        <taxon>Bacillati</taxon>
        <taxon>Actinomycetota</taxon>
        <taxon>Actinomycetes</taxon>
        <taxon>Mycobacteriales</taxon>
        <taxon>Mycobacteriaceae</taxon>
        <taxon>Mycobacterium</taxon>
    </lineage>
</organism>
<keyword evidence="4" id="KW-0808">Transferase</keyword>
<dbReference type="SUPFAM" id="SSF55073">
    <property type="entry name" value="Nucleotide cyclase"/>
    <property type="match status" value="1"/>
</dbReference>
<dbReference type="CDD" id="cd01949">
    <property type="entry name" value="GGDEF"/>
    <property type="match status" value="1"/>
</dbReference>
<feature type="transmembrane region" description="Helical" evidence="1">
    <location>
        <begin position="14"/>
        <end position="37"/>
    </location>
</feature>
<dbReference type="InterPro" id="IPR000160">
    <property type="entry name" value="GGDEF_dom"/>
</dbReference>
<dbReference type="PROSITE" id="PS50887">
    <property type="entry name" value="GGDEF"/>
    <property type="match status" value="1"/>
</dbReference>
<feature type="transmembrane region" description="Helical" evidence="1">
    <location>
        <begin position="84"/>
        <end position="100"/>
    </location>
</feature>
<dbReference type="InterPro" id="IPR050706">
    <property type="entry name" value="Cyclic-di-GMP_PDE-like"/>
</dbReference>
<dbReference type="SMART" id="SM00052">
    <property type="entry name" value="EAL"/>
    <property type="match status" value="1"/>
</dbReference>
<evidence type="ECO:0000313" key="5">
    <source>
        <dbReference type="Proteomes" id="UP001229081"/>
    </source>
</evidence>
<dbReference type="Pfam" id="PF00990">
    <property type="entry name" value="GGDEF"/>
    <property type="match status" value="1"/>
</dbReference>
<keyword evidence="4" id="KW-0378">Hydrolase</keyword>
<sequence length="758" mass="81288">MALWLAFGWGGDGVVIVVNSVVPVLFSIFATVCSALAARSAHGRSRAAWTTMSVALAALAVAGLTGAFYSLVLHQVSSPSPADAMYWAFSVLAVAAILQLPAGMTARSRTRLFLDCLVVAVALFVLLLATGEESLYQQTIREGAAGSAPAHVYPALDLFIAMVAVLALAHAGAGQRGPLWLVAAAFLLRELSDIALSYQIATGRFDAWFAVDVGWAVSLIILGAAALVARGARAAARSTDLVPTWATLWLPYLPLLLAGTVGPAMAMTGQLRVGVPVLMALVVMRQSYAAWENRRLLSAVADQALHDPFTGLANRVLFHDRLAHAMALRQRDDRGVAVVSLDLDDFKLVNDSLGHPAADSVLVGVAERLARCARPGDTVARLGGDEFALLLEGRDDRSQAIAQDVVEAFDEPFVIDGQEMLLRPSVGMAVASSDEPNLAPEGLMTRADLAMYAAKRSRSSLVSTFSPDMMLIDPDAVDMSDREADRRGSDGAAQVRLLGELRHAIDRGELDVVYQPKVQLSTGHVVGVEALLRWPHPQLGVLRPDTFIPLVRRQGLMRPVTDLVFEKALEDAAQWMAVGKGMPVAVNLFAALLRDRQLPVRLCRALEDRGLPADMLTVEITEDVVLNDLSQVTAVLRGLRERGIRVAIDDFGSGYSALSYLRDLQIDEVKLDRHFIASVTGHQRAAAVVRAVIDLSHELGITVVAEGVEDGETVTWLRDHGCDLGQGFYLGMPAAAAVVAELVDVRRATAAPLPRHPD</sequence>
<keyword evidence="4" id="KW-0548">Nucleotidyltransferase</keyword>
<dbReference type="PANTHER" id="PTHR33121:SF79">
    <property type="entry name" value="CYCLIC DI-GMP PHOSPHODIESTERASE PDED-RELATED"/>
    <property type="match status" value="1"/>
</dbReference>
<dbReference type="InterPro" id="IPR035919">
    <property type="entry name" value="EAL_sf"/>
</dbReference>
<evidence type="ECO:0000259" key="2">
    <source>
        <dbReference type="PROSITE" id="PS50883"/>
    </source>
</evidence>
<dbReference type="Gene3D" id="3.30.70.270">
    <property type="match status" value="1"/>
</dbReference>
<dbReference type="EC" id="3.1.4.52" evidence="4"/>
<dbReference type="EMBL" id="JAUFSA010000001">
    <property type="protein sequence ID" value="MDP7736123.1"/>
    <property type="molecule type" value="Genomic_DNA"/>
</dbReference>
<dbReference type="InterPro" id="IPR001633">
    <property type="entry name" value="EAL_dom"/>
</dbReference>
<keyword evidence="1" id="KW-1133">Transmembrane helix</keyword>
<feature type="domain" description="GGDEF" evidence="3">
    <location>
        <begin position="334"/>
        <end position="467"/>
    </location>
</feature>
<keyword evidence="1" id="KW-0812">Transmembrane</keyword>
<feature type="transmembrane region" description="Helical" evidence="1">
    <location>
        <begin position="207"/>
        <end position="229"/>
    </location>
</feature>
<dbReference type="Pfam" id="PF00563">
    <property type="entry name" value="EAL"/>
    <property type="match status" value="1"/>
</dbReference>
<dbReference type="RefSeq" id="WP_133436721.1">
    <property type="nucleotide sequence ID" value="NZ_JAUFSA010000001.1"/>
</dbReference>
<dbReference type="Proteomes" id="UP001229081">
    <property type="component" value="Unassembled WGS sequence"/>
</dbReference>
<protein>
    <submittedName>
        <fullName evidence="4">Bifunctional diguanylate cyclase/phosphodiesterase</fullName>
        <ecNumber evidence="4">2.7.7.65</ecNumber>
        <ecNumber evidence="4">3.1.4.52</ecNumber>
    </submittedName>
</protein>
<feature type="transmembrane region" description="Helical" evidence="1">
    <location>
        <begin position="179"/>
        <end position="201"/>
    </location>
</feature>
<dbReference type="PROSITE" id="PS50883">
    <property type="entry name" value="EAL"/>
    <property type="match status" value="1"/>
</dbReference>
<dbReference type="SUPFAM" id="SSF141868">
    <property type="entry name" value="EAL domain-like"/>
    <property type="match status" value="1"/>
</dbReference>
<feature type="domain" description="EAL" evidence="2">
    <location>
        <begin position="494"/>
        <end position="747"/>
    </location>
</feature>
<feature type="transmembrane region" description="Helical" evidence="1">
    <location>
        <begin position="151"/>
        <end position="172"/>
    </location>
</feature>
<feature type="transmembrane region" description="Helical" evidence="1">
    <location>
        <begin position="112"/>
        <end position="131"/>
    </location>
</feature>
<dbReference type="Gene3D" id="3.20.20.450">
    <property type="entry name" value="EAL domain"/>
    <property type="match status" value="1"/>
</dbReference>
<accession>A0A4R5WWY6</accession>
<comment type="caution">
    <text evidence="4">The sequence shown here is derived from an EMBL/GenBank/DDBJ whole genome shotgun (WGS) entry which is preliminary data.</text>
</comment>
<dbReference type="PANTHER" id="PTHR33121">
    <property type="entry name" value="CYCLIC DI-GMP PHOSPHODIESTERASE PDEF"/>
    <property type="match status" value="1"/>
</dbReference>
<proteinExistence type="predicted"/>
<reference evidence="4" key="1">
    <citation type="submission" date="2023-06" db="EMBL/GenBank/DDBJ databases">
        <title>Identification of two novel mycobacterium reveal diversities and complexities of Mycobacterium gordonae clade.</title>
        <authorList>
            <person name="Matsumoto Y."/>
            <person name="Nakamura S."/>
            <person name="Motooka D."/>
            <person name="Fukushima K."/>
        </authorList>
    </citation>
    <scope>NUCLEOTIDE SEQUENCE</scope>
    <source>
        <strain evidence="4">TY812</strain>
    </source>
</reference>
<dbReference type="GO" id="GO:0052621">
    <property type="term" value="F:diguanylate cyclase activity"/>
    <property type="evidence" value="ECO:0007669"/>
    <property type="project" value="UniProtKB-EC"/>
</dbReference>
<dbReference type="CDD" id="cd01948">
    <property type="entry name" value="EAL"/>
    <property type="match status" value="1"/>
</dbReference>
<evidence type="ECO:0000313" key="4">
    <source>
        <dbReference type="EMBL" id="MDP7736123.1"/>
    </source>
</evidence>
<feature type="transmembrane region" description="Helical" evidence="1">
    <location>
        <begin position="49"/>
        <end position="72"/>
    </location>
</feature>
<evidence type="ECO:0000259" key="3">
    <source>
        <dbReference type="PROSITE" id="PS50887"/>
    </source>
</evidence>
<dbReference type="EC" id="2.7.7.65" evidence="4"/>
<dbReference type="SMART" id="SM00267">
    <property type="entry name" value="GGDEF"/>
    <property type="match status" value="1"/>
</dbReference>
<name>A0A4R5WWY6_9MYCO</name>
<dbReference type="GO" id="GO:0071111">
    <property type="term" value="F:cyclic-guanylate-specific phosphodiesterase activity"/>
    <property type="evidence" value="ECO:0007669"/>
    <property type="project" value="UniProtKB-EC"/>
</dbReference>
<dbReference type="NCBIfam" id="TIGR00254">
    <property type="entry name" value="GGDEF"/>
    <property type="match status" value="1"/>
</dbReference>
<dbReference type="InterPro" id="IPR029787">
    <property type="entry name" value="Nucleotide_cyclase"/>
</dbReference>
<dbReference type="AlphaFoldDB" id="A0A4R5WWY6"/>
<keyword evidence="1" id="KW-0472">Membrane</keyword>
<gene>
    <name evidence="4" type="ORF">QXL92_15375</name>
</gene>